<dbReference type="AlphaFoldDB" id="A0A0N4YF47"/>
<evidence type="ECO:0000313" key="3">
    <source>
        <dbReference type="Proteomes" id="UP000271162"/>
    </source>
</evidence>
<gene>
    <name evidence="2" type="ORF">NBR_LOCUS15364</name>
</gene>
<reference evidence="2 3" key="2">
    <citation type="submission" date="2018-11" db="EMBL/GenBank/DDBJ databases">
        <authorList>
            <consortium name="Pathogen Informatics"/>
        </authorList>
    </citation>
    <scope>NUCLEOTIDE SEQUENCE [LARGE SCALE GENOMIC DNA]</scope>
</reference>
<keyword evidence="3" id="KW-1185">Reference proteome</keyword>
<evidence type="ECO:0000313" key="4">
    <source>
        <dbReference type="WBParaSite" id="NBR_0001536301-mRNA-1"/>
    </source>
</evidence>
<accession>A0A0N4YF47</accession>
<protein>
    <submittedName>
        <fullName evidence="4">PIR Superfamily Protein</fullName>
    </submittedName>
</protein>
<sequence length="95" mass="11068">MFRPEKAEHGNGTEGAETGIRNTEAEVPHTPGDGKVEFLNLGIFTFLFIFRYHKKVKRRNQEETLTLPQLLDRHVYQSRYESNRVPHHVEEDGYG</sequence>
<reference evidence="4" key="1">
    <citation type="submission" date="2017-02" db="UniProtKB">
        <authorList>
            <consortium name="WormBaseParasite"/>
        </authorList>
    </citation>
    <scope>IDENTIFICATION</scope>
</reference>
<dbReference type="EMBL" id="UYSL01021707">
    <property type="protein sequence ID" value="VDL78958.1"/>
    <property type="molecule type" value="Genomic_DNA"/>
</dbReference>
<organism evidence="4">
    <name type="scientific">Nippostrongylus brasiliensis</name>
    <name type="common">Rat hookworm</name>
    <dbReference type="NCBI Taxonomy" id="27835"/>
    <lineage>
        <taxon>Eukaryota</taxon>
        <taxon>Metazoa</taxon>
        <taxon>Ecdysozoa</taxon>
        <taxon>Nematoda</taxon>
        <taxon>Chromadorea</taxon>
        <taxon>Rhabditida</taxon>
        <taxon>Rhabditina</taxon>
        <taxon>Rhabditomorpha</taxon>
        <taxon>Strongyloidea</taxon>
        <taxon>Heligmosomidae</taxon>
        <taxon>Nippostrongylus</taxon>
    </lineage>
</organism>
<evidence type="ECO:0000256" key="1">
    <source>
        <dbReference type="SAM" id="MobiDB-lite"/>
    </source>
</evidence>
<proteinExistence type="predicted"/>
<feature type="region of interest" description="Disordered" evidence="1">
    <location>
        <begin position="1"/>
        <end position="32"/>
    </location>
</feature>
<feature type="compositionally biased region" description="Basic and acidic residues" evidence="1">
    <location>
        <begin position="23"/>
        <end position="32"/>
    </location>
</feature>
<dbReference type="Proteomes" id="UP000271162">
    <property type="component" value="Unassembled WGS sequence"/>
</dbReference>
<dbReference type="WBParaSite" id="NBR_0001536301-mRNA-1">
    <property type="protein sequence ID" value="NBR_0001536301-mRNA-1"/>
    <property type="gene ID" value="NBR_0001536301"/>
</dbReference>
<feature type="compositionally biased region" description="Basic and acidic residues" evidence="1">
    <location>
        <begin position="1"/>
        <end position="11"/>
    </location>
</feature>
<name>A0A0N4YF47_NIPBR</name>
<evidence type="ECO:0000313" key="2">
    <source>
        <dbReference type="EMBL" id="VDL78958.1"/>
    </source>
</evidence>